<dbReference type="EMBL" id="CP001431">
    <property type="protein sequence ID" value="ACT69073.1"/>
    <property type="molecule type" value="Genomic_DNA"/>
</dbReference>
<keyword evidence="3" id="KW-1185">Reference proteome</keyword>
<dbReference type="Proteomes" id="UP000001627">
    <property type="component" value="Chromosome"/>
</dbReference>
<dbReference type="STRING" id="434131.NRI_0074"/>
<accession>C6V3V6</accession>
<organism evidence="2 3">
    <name type="scientific">Neorickettsia risticii (strain Illinois)</name>
    <dbReference type="NCBI Taxonomy" id="434131"/>
    <lineage>
        <taxon>Bacteria</taxon>
        <taxon>Pseudomonadati</taxon>
        <taxon>Pseudomonadota</taxon>
        <taxon>Alphaproteobacteria</taxon>
        <taxon>Rickettsiales</taxon>
        <taxon>Anaplasmataceae</taxon>
        <taxon>Neorickettsia</taxon>
    </lineage>
</organism>
<protein>
    <submittedName>
        <fullName evidence="2">Uncharacterized protein</fullName>
    </submittedName>
</protein>
<evidence type="ECO:0000256" key="1">
    <source>
        <dbReference type="SAM" id="Phobius"/>
    </source>
</evidence>
<dbReference type="AlphaFoldDB" id="C6V3V6"/>
<evidence type="ECO:0000313" key="3">
    <source>
        <dbReference type="Proteomes" id="UP000001627"/>
    </source>
</evidence>
<feature type="transmembrane region" description="Helical" evidence="1">
    <location>
        <begin position="14"/>
        <end position="34"/>
    </location>
</feature>
<dbReference type="KEGG" id="nri:NRI_0074"/>
<proteinExistence type="predicted"/>
<name>C6V3V6_NEORI</name>
<gene>
    <name evidence="2" type="ordered locus">NRI_0074</name>
</gene>
<evidence type="ECO:0000313" key="2">
    <source>
        <dbReference type="EMBL" id="ACT69073.1"/>
    </source>
</evidence>
<keyword evidence="1" id="KW-0812">Transmembrane</keyword>
<dbReference type="HOGENOM" id="CLU_3138211_0_0_5"/>
<keyword evidence="1" id="KW-0472">Membrane</keyword>
<sequence length="49" mass="5318">MGAFSCSGGVFGQIVFLFGRFFSCLISCAFHNLIQKCVMVYSSVAFPEA</sequence>
<reference evidence="2 3" key="1">
    <citation type="journal article" date="2009" name="Nucleic Acids Res.">
        <title>Analysis of complete genome sequence of Neorickettsia risticii: causative agent of Potomac horse fever.</title>
        <authorList>
            <person name="Lin M."/>
            <person name="Zhang C."/>
            <person name="Gibson K."/>
            <person name="Rikihisa Y."/>
        </authorList>
    </citation>
    <scope>NUCLEOTIDE SEQUENCE [LARGE SCALE GENOMIC DNA]</scope>
    <source>
        <strain evidence="2 3">Illinois</strain>
    </source>
</reference>
<keyword evidence="1" id="KW-1133">Transmembrane helix</keyword>